<evidence type="ECO:0000259" key="1">
    <source>
        <dbReference type="Pfam" id="PF19480"/>
    </source>
</evidence>
<dbReference type="AlphaFoldDB" id="A0A9D7PQB0"/>
<gene>
    <name evidence="2" type="ORF">IPL58_09015</name>
</gene>
<feature type="domain" description="Cupin fold metalloprotein WbuC cupin" evidence="1">
    <location>
        <begin position="6"/>
        <end position="88"/>
    </location>
</feature>
<evidence type="ECO:0000313" key="2">
    <source>
        <dbReference type="EMBL" id="MBK8524246.1"/>
    </source>
</evidence>
<dbReference type="Gene3D" id="2.60.120.10">
    <property type="entry name" value="Jelly Rolls"/>
    <property type="match status" value="1"/>
</dbReference>
<name>A0A9D7PQB0_9PROT</name>
<proteinExistence type="predicted"/>
<organism evidence="2 3">
    <name type="scientific">Candidatus Proximibacter danicus</name>
    <dbReference type="NCBI Taxonomy" id="2954365"/>
    <lineage>
        <taxon>Bacteria</taxon>
        <taxon>Pseudomonadati</taxon>
        <taxon>Pseudomonadota</taxon>
        <taxon>Betaproteobacteria</taxon>
        <taxon>Candidatus Proximibacter</taxon>
    </lineage>
</organism>
<dbReference type="SUPFAM" id="SSF51182">
    <property type="entry name" value="RmlC-like cupins"/>
    <property type="match status" value="1"/>
</dbReference>
<dbReference type="InterPro" id="IPR014710">
    <property type="entry name" value="RmlC-like_jellyroll"/>
</dbReference>
<dbReference type="EMBL" id="JADJUC010000007">
    <property type="protein sequence ID" value="MBK8524246.1"/>
    <property type="molecule type" value="Genomic_DNA"/>
</dbReference>
<dbReference type="Pfam" id="PF19480">
    <property type="entry name" value="DUF6016"/>
    <property type="match status" value="1"/>
</dbReference>
<dbReference type="Proteomes" id="UP000886689">
    <property type="component" value="Unassembled WGS sequence"/>
</dbReference>
<reference evidence="2" key="1">
    <citation type="submission" date="2020-10" db="EMBL/GenBank/DDBJ databases">
        <title>Connecting structure to function with the recovery of over 1000 high-quality activated sludge metagenome-assembled genomes encoding full-length rRNA genes using long-read sequencing.</title>
        <authorList>
            <person name="Singleton C.M."/>
            <person name="Petriglieri F."/>
            <person name="Kristensen J.M."/>
            <person name="Kirkegaard R.H."/>
            <person name="Michaelsen T.Y."/>
            <person name="Andersen M.H."/>
            <person name="Karst S.M."/>
            <person name="Dueholm M.S."/>
            <person name="Nielsen P.H."/>
            <person name="Albertsen M."/>
        </authorList>
    </citation>
    <scope>NUCLEOTIDE SEQUENCE</scope>
    <source>
        <strain evidence="2">Hirt_18-Q3-R61-65_BATAC.395</strain>
    </source>
</reference>
<accession>A0A9D7PQB0</accession>
<sequence>MSVRFIDAALLASVSRDAASRPRLRANFNFHPGDDFPAHRLLNAIEPGSWLPPHRHLDPAKDETIIVLAGALGVVIFDDDGAVVSSRRLDAGGDCCGVDIPHGTWHTVLALVPGTVLFEAKSGPYRPLSAEELAPWAPGEGAPEVAAYAESLRRLFVGR</sequence>
<protein>
    <submittedName>
        <fullName evidence="2">WbuC family cupin fold metalloprotein</fullName>
    </submittedName>
</protein>
<dbReference type="NCBIfam" id="TIGR04366">
    <property type="entry name" value="cupin_WbuC"/>
    <property type="match status" value="1"/>
</dbReference>
<dbReference type="InterPro" id="IPR027565">
    <property type="entry name" value="Cupin_WbuC"/>
</dbReference>
<comment type="caution">
    <text evidence="2">The sequence shown here is derived from an EMBL/GenBank/DDBJ whole genome shotgun (WGS) entry which is preliminary data.</text>
</comment>
<evidence type="ECO:0000313" key="3">
    <source>
        <dbReference type="Proteomes" id="UP000886689"/>
    </source>
</evidence>
<dbReference type="InterPro" id="IPR011051">
    <property type="entry name" value="RmlC_Cupin_sf"/>
</dbReference>
<dbReference type="CDD" id="cd07005">
    <property type="entry name" value="cupin_WbuC-like"/>
    <property type="match status" value="1"/>
</dbReference>
<dbReference type="InterPro" id="IPR046058">
    <property type="entry name" value="WbuC_cupin"/>
</dbReference>